<comment type="caution">
    <text evidence="5">The sequence shown here is derived from an EMBL/GenBank/DDBJ whole genome shotgun (WGS) entry which is preliminary data.</text>
</comment>
<gene>
    <name evidence="5" type="ORF">CKAN_02316200</name>
</gene>
<feature type="region of interest" description="Disordered" evidence="4">
    <location>
        <begin position="85"/>
        <end position="121"/>
    </location>
</feature>
<comment type="similarity">
    <text evidence="2">Belongs to the NPR1-interactor family.</text>
</comment>
<evidence type="ECO:0000313" key="5">
    <source>
        <dbReference type="EMBL" id="RWR93885.1"/>
    </source>
</evidence>
<dbReference type="Proteomes" id="UP000283530">
    <property type="component" value="Unassembled WGS sequence"/>
</dbReference>
<dbReference type="EMBL" id="QPKB01000010">
    <property type="protein sequence ID" value="RWR93885.1"/>
    <property type="molecule type" value="Genomic_DNA"/>
</dbReference>
<evidence type="ECO:0000256" key="3">
    <source>
        <dbReference type="ARBA" id="ARBA00023242"/>
    </source>
</evidence>
<evidence type="ECO:0000256" key="4">
    <source>
        <dbReference type="SAM" id="MobiDB-lite"/>
    </source>
</evidence>
<dbReference type="InterPro" id="IPR031425">
    <property type="entry name" value="NPR1/NH1-interacting"/>
</dbReference>
<name>A0A3S4PRG9_9MAGN</name>
<evidence type="ECO:0000256" key="1">
    <source>
        <dbReference type="ARBA" id="ARBA00004123"/>
    </source>
</evidence>
<accession>A0A3S4PRG9</accession>
<dbReference type="PANTHER" id="PTHR35735:SF8">
    <property type="entry name" value="PROTEIN NIM1-INTERACTING 2"/>
    <property type="match status" value="1"/>
</dbReference>
<keyword evidence="3" id="KW-0539">Nucleus</keyword>
<organism evidence="5 6">
    <name type="scientific">Cinnamomum micranthum f. kanehirae</name>
    <dbReference type="NCBI Taxonomy" id="337451"/>
    <lineage>
        <taxon>Eukaryota</taxon>
        <taxon>Viridiplantae</taxon>
        <taxon>Streptophyta</taxon>
        <taxon>Embryophyta</taxon>
        <taxon>Tracheophyta</taxon>
        <taxon>Spermatophyta</taxon>
        <taxon>Magnoliopsida</taxon>
        <taxon>Magnoliidae</taxon>
        <taxon>Laurales</taxon>
        <taxon>Lauraceae</taxon>
        <taxon>Cinnamomum</taxon>
    </lineage>
</organism>
<keyword evidence="6" id="KW-1185">Reference proteome</keyword>
<dbReference type="InterPro" id="IPR034577">
    <property type="entry name" value="NIMIN-2"/>
</dbReference>
<dbReference type="PANTHER" id="PTHR35735">
    <property type="entry name" value="PROTEIN NIM1-INTERACTING 2"/>
    <property type="match status" value="1"/>
</dbReference>
<evidence type="ECO:0000313" key="6">
    <source>
        <dbReference type="Proteomes" id="UP000283530"/>
    </source>
</evidence>
<dbReference type="GO" id="GO:0010112">
    <property type="term" value="P:regulation of systemic acquired resistance"/>
    <property type="evidence" value="ECO:0007669"/>
    <property type="project" value="InterPro"/>
</dbReference>
<evidence type="ECO:0000256" key="2">
    <source>
        <dbReference type="ARBA" id="ARBA00009937"/>
    </source>
</evidence>
<sequence length="121" mass="13580">MERRKRPANGCDDGRRARPREDDGSHGATEDEVEEFFAILRRMHAAGKHFKQNHGNGLEITEKGVRWRPSFEWEDFAGLNAIKCNGKPVTEGGNNNRRDEHAPLGGLDLNADPRPEHPGSL</sequence>
<feature type="compositionally biased region" description="Basic and acidic residues" evidence="4">
    <location>
        <begin position="12"/>
        <end position="29"/>
    </location>
</feature>
<feature type="region of interest" description="Disordered" evidence="4">
    <location>
        <begin position="1"/>
        <end position="31"/>
    </location>
</feature>
<dbReference type="OrthoDB" id="1098796at2759"/>
<comment type="subcellular location">
    <subcellularLocation>
        <location evidence="1">Nucleus</location>
    </subcellularLocation>
</comment>
<dbReference type="GO" id="GO:0005634">
    <property type="term" value="C:nucleus"/>
    <property type="evidence" value="ECO:0007669"/>
    <property type="project" value="UniProtKB-SubCell"/>
</dbReference>
<feature type="compositionally biased region" description="Basic and acidic residues" evidence="4">
    <location>
        <begin position="111"/>
        <end position="121"/>
    </location>
</feature>
<dbReference type="Pfam" id="PF15699">
    <property type="entry name" value="NPR1_interact"/>
    <property type="match status" value="1"/>
</dbReference>
<proteinExistence type="inferred from homology"/>
<reference evidence="5 6" key="1">
    <citation type="journal article" date="2019" name="Nat. Plants">
        <title>Stout camphor tree genome fills gaps in understanding of flowering plant genome evolution.</title>
        <authorList>
            <person name="Chaw S.M."/>
            <person name="Liu Y.C."/>
            <person name="Wu Y.W."/>
            <person name="Wang H.Y."/>
            <person name="Lin C.I."/>
            <person name="Wu C.S."/>
            <person name="Ke H.M."/>
            <person name="Chang L.Y."/>
            <person name="Hsu C.Y."/>
            <person name="Yang H.T."/>
            <person name="Sudianto E."/>
            <person name="Hsu M.H."/>
            <person name="Wu K.P."/>
            <person name="Wang L.N."/>
            <person name="Leebens-Mack J.H."/>
            <person name="Tsai I.J."/>
        </authorList>
    </citation>
    <scope>NUCLEOTIDE SEQUENCE [LARGE SCALE GENOMIC DNA]</scope>
    <source>
        <strain evidence="6">cv. Chaw 1501</strain>
        <tissue evidence="5">Young leaves</tissue>
    </source>
</reference>
<dbReference type="AlphaFoldDB" id="A0A3S4PRG9"/>
<protein>
    <submittedName>
        <fullName evidence="5">Protein NEGATIVE REGULATOR OF RESISTANCE-like protein</fullName>
    </submittedName>
</protein>